<gene>
    <name evidence="1" type="ORF">ACFOY2_01630</name>
</gene>
<dbReference type="Proteomes" id="UP001595851">
    <property type="component" value="Unassembled WGS sequence"/>
</dbReference>
<protein>
    <submittedName>
        <fullName evidence="1">Uncharacterized protein</fullName>
    </submittedName>
</protein>
<dbReference type="RefSeq" id="WP_379526071.1">
    <property type="nucleotide sequence ID" value="NZ_JBHSBI010000001.1"/>
</dbReference>
<name>A0ABV8FZ51_9ACTN</name>
<keyword evidence="2" id="KW-1185">Reference proteome</keyword>
<evidence type="ECO:0000313" key="1">
    <source>
        <dbReference type="EMBL" id="MFC4005904.1"/>
    </source>
</evidence>
<dbReference type="EMBL" id="JBHSBI010000001">
    <property type="protein sequence ID" value="MFC4005904.1"/>
    <property type="molecule type" value="Genomic_DNA"/>
</dbReference>
<proteinExistence type="predicted"/>
<evidence type="ECO:0000313" key="2">
    <source>
        <dbReference type="Proteomes" id="UP001595851"/>
    </source>
</evidence>
<organism evidence="1 2">
    <name type="scientific">Nonomuraea purpurea</name>
    <dbReference type="NCBI Taxonomy" id="1849276"/>
    <lineage>
        <taxon>Bacteria</taxon>
        <taxon>Bacillati</taxon>
        <taxon>Actinomycetota</taxon>
        <taxon>Actinomycetes</taxon>
        <taxon>Streptosporangiales</taxon>
        <taxon>Streptosporangiaceae</taxon>
        <taxon>Nonomuraea</taxon>
    </lineage>
</organism>
<reference evidence="2" key="1">
    <citation type="journal article" date="2019" name="Int. J. Syst. Evol. Microbiol.">
        <title>The Global Catalogue of Microorganisms (GCM) 10K type strain sequencing project: providing services to taxonomists for standard genome sequencing and annotation.</title>
        <authorList>
            <consortium name="The Broad Institute Genomics Platform"/>
            <consortium name="The Broad Institute Genome Sequencing Center for Infectious Disease"/>
            <person name="Wu L."/>
            <person name="Ma J."/>
        </authorList>
    </citation>
    <scope>NUCLEOTIDE SEQUENCE [LARGE SCALE GENOMIC DNA]</scope>
    <source>
        <strain evidence="2">TBRC 1276</strain>
    </source>
</reference>
<accession>A0ABV8FZ51</accession>
<sequence length="72" mass="7217">MLAVGLAVGLVVGLGVGLAVGAGVRPAPQIPVIRTVVAIILAVPRNTPISPYSPSHTTPGAPFLSDCWGPIH</sequence>
<comment type="caution">
    <text evidence="1">The sequence shown here is derived from an EMBL/GenBank/DDBJ whole genome shotgun (WGS) entry which is preliminary data.</text>
</comment>